<gene>
    <name evidence="2" type="ORF">EAG_15724</name>
</gene>
<evidence type="ECO:0000313" key="3">
    <source>
        <dbReference type="Proteomes" id="UP000000311"/>
    </source>
</evidence>
<keyword evidence="3" id="KW-1185">Reference proteome</keyword>
<protein>
    <submittedName>
        <fullName evidence="2">Uncharacterized protein</fullName>
    </submittedName>
</protein>
<dbReference type="Proteomes" id="UP000000311">
    <property type="component" value="Unassembled WGS sequence"/>
</dbReference>
<feature type="compositionally biased region" description="Polar residues" evidence="1">
    <location>
        <begin position="12"/>
        <end position="27"/>
    </location>
</feature>
<proteinExistence type="predicted"/>
<accession>E2AXB5</accession>
<dbReference type="InParanoid" id="E2AXB5"/>
<sequence length="61" mass="6845">MSHRRSMEATMASISFVNSAEINTNTNPEEEEKEEGDIVDIEPEYGKAVVSIYAREARTLP</sequence>
<dbReference type="EMBL" id="GL443548">
    <property type="protein sequence ID" value="EFN61895.1"/>
    <property type="molecule type" value="Genomic_DNA"/>
</dbReference>
<feature type="compositionally biased region" description="Acidic residues" evidence="1">
    <location>
        <begin position="28"/>
        <end position="41"/>
    </location>
</feature>
<dbReference type="AlphaFoldDB" id="E2AXB5"/>
<name>E2AXB5_CAMFO</name>
<feature type="region of interest" description="Disordered" evidence="1">
    <location>
        <begin position="1"/>
        <end position="41"/>
    </location>
</feature>
<reference evidence="2 3" key="1">
    <citation type="journal article" date="2010" name="Science">
        <title>Genomic comparison of the ants Camponotus floridanus and Harpegnathos saltator.</title>
        <authorList>
            <person name="Bonasio R."/>
            <person name="Zhang G."/>
            <person name="Ye C."/>
            <person name="Mutti N.S."/>
            <person name="Fang X."/>
            <person name="Qin N."/>
            <person name="Donahue G."/>
            <person name="Yang P."/>
            <person name="Li Q."/>
            <person name="Li C."/>
            <person name="Zhang P."/>
            <person name="Huang Z."/>
            <person name="Berger S.L."/>
            <person name="Reinberg D."/>
            <person name="Wang J."/>
            <person name="Liebig J."/>
        </authorList>
    </citation>
    <scope>NUCLEOTIDE SEQUENCE [LARGE SCALE GENOMIC DNA]</scope>
    <source>
        <strain evidence="3">C129</strain>
    </source>
</reference>
<evidence type="ECO:0000256" key="1">
    <source>
        <dbReference type="SAM" id="MobiDB-lite"/>
    </source>
</evidence>
<organism evidence="3">
    <name type="scientific">Camponotus floridanus</name>
    <name type="common">Florida carpenter ant</name>
    <dbReference type="NCBI Taxonomy" id="104421"/>
    <lineage>
        <taxon>Eukaryota</taxon>
        <taxon>Metazoa</taxon>
        <taxon>Ecdysozoa</taxon>
        <taxon>Arthropoda</taxon>
        <taxon>Hexapoda</taxon>
        <taxon>Insecta</taxon>
        <taxon>Pterygota</taxon>
        <taxon>Neoptera</taxon>
        <taxon>Endopterygota</taxon>
        <taxon>Hymenoptera</taxon>
        <taxon>Apocrita</taxon>
        <taxon>Aculeata</taxon>
        <taxon>Formicoidea</taxon>
        <taxon>Formicidae</taxon>
        <taxon>Formicinae</taxon>
        <taxon>Camponotus</taxon>
    </lineage>
</organism>
<evidence type="ECO:0000313" key="2">
    <source>
        <dbReference type="EMBL" id="EFN61895.1"/>
    </source>
</evidence>